<dbReference type="PANTHER" id="PTHR24348:SF68">
    <property type="entry name" value="SERINE_THREONINE-PROTEIN KINASE ATG1C"/>
    <property type="match status" value="1"/>
</dbReference>
<dbReference type="Proteomes" id="UP001611383">
    <property type="component" value="Chromosome"/>
</dbReference>
<dbReference type="SMART" id="SM00220">
    <property type="entry name" value="S_TKc"/>
    <property type="match status" value="1"/>
</dbReference>
<dbReference type="Gene3D" id="3.30.200.20">
    <property type="entry name" value="Phosphorylase Kinase, domain 1"/>
    <property type="match status" value="1"/>
</dbReference>
<feature type="domain" description="Protein kinase" evidence="1">
    <location>
        <begin position="18"/>
        <end position="286"/>
    </location>
</feature>
<sequence>MQLPPFKQPESGDIVGDYRLTSRLGDGGQGLVFKAERAGRFFVIKFFRARELDAWGLMEVSILQKFKHPNIVRVRGYDRWPDPDHGYFYIVMEWVDGLTLEQYALTENPCARRCAGLMLTLARTLGAVHRKNVLHRDIKRDNIIIRSRNAEPVLVDFGIGAVADATPVPGSSVLPPGTQEYVSPEAWRFLGEHAGDPVNYKSQVSDELWALGVTFYWLLTNRLPFGTRRNPLMVKAILSTTPPAPHEFNPRVPKALSDVCMRMLEKEPAVRFPDMAALCAALESALAAAQGDASWDVPLGNPDAPEEAMADEIPAQVPWDEEELVVRRCFAPPRRGQNACTGPCGTPIPGQVEH</sequence>
<evidence type="ECO:0000259" key="1">
    <source>
        <dbReference type="PROSITE" id="PS50011"/>
    </source>
</evidence>
<keyword evidence="2" id="KW-0808">Transferase</keyword>
<reference evidence="2 3" key="1">
    <citation type="submission" date="2019-08" db="EMBL/GenBank/DDBJ databases">
        <title>Archangium and Cystobacter genomes.</title>
        <authorList>
            <person name="Chen I.-C.K."/>
            <person name="Wielgoss S."/>
        </authorList>
    </citation>
    <scope>NUCLEOTIDE SEQUENCE [LARGE SCALE GENOMIC DNA]</scope>
    <source>
        <strain evidence="2 3">Cbm 6</strain>
    </source>
</reference>
<organism evidence="2 3">
    <name type="scientific">Archangium minus</name>
    <dbReference type="NCBI Taxonomy" id="83450"/>
    <lineage>
        <taxon>Bacteria</taxon>
        <taxon>Pseudomonadati</taxon>
        <taxon>Myxococcota</taxon>
        <taxon>Myxococcia</taxon>
        <taxon>Myxococcales</taxon>
        <taxon>Cystobacterineae</taxon>
        <taxon>Archangiaceae</taxon>
        <taxon>Archangium</taxon>
    </lineage>
</organism>
<dbReference type="InterPro" id="IPR045269">
    <property type="entry name" value="Atg1-like"/>
</dbReference>
<keyword evidence="3" id="KW-1185">Reference proteome</keyword>
<accession>A0ABY9X0C5</accession>
<dbReference type="Gene3D" id="1.10.510.10">
    <property type="entry name" value="Transferase(Phosphotransferase) domain 1"/>
    <property type="match status" value="1"/>
</dbReference>
<dbReference type="PROSITE" id="PS50011">
    <property type="entry name" value="PROTEIN_KINASE_DOM"/>
    <property type="match status" value="1"/>
</dbReference>
<dbReference type="CDD" id="cd14014">
    <property type="entry name" value="STKc_PknB_like"/>
    <property type="match status" value="1"/>
</dbReference>
<protein>
    <submittedName>
        <fullName evidence="2">Serine/threonine protein kinase</fullName>
    </submittedName>
</protein>
<dbReference type="InterPro" id="IPR000719">
    <property type="entry name" value="Prot_kinase_dom"/>
</dbReference>
<dbReference type="GO" id="GO:0004674">
    <property type="term" value="F:protein serine/threonine kinase activity"/>
    <property type="evidence" value="ECO:0007669"/>
    <property type="project" value="UniProtKB-KW"/>
</dbReference>
<dbReference type="InterPro" id="IPR011009">
    <property type="entry name" value="Kinase-like_dom_sf"/>
</dbReference>
<dbReference type="PANTHER" id="PTHR24348">
    <property type="entry name" value="SERINE/THREONINE-PROTEIN KINASE UNC-51-RELATED"/>
    <property type="match status" value="1"/>
</dbReference>
<name>A0ABY9X0C5_9BACT</name>
<evidence type="ECO:0000313" key="2">
    <source>
        <dbReference type="EMBL" id="WNG48852.1"/>
    </source>
</evidence>
<keyword evidence="2" id="KW-0418">Kinase</keyword>
<proteinExistence type="predicted"/>
<dbReference type="InterPro" id="IPR008271">
    <property type="entry name" value="Ser/Thr_kinase_AS"/>
</dbReference>
<gene>
    <name evidence="2" type="ORF">F0U60_35625</name>
</gene>
<evidence type="ECO:0000313" key="3">
    <source>
        <dbReference type="Proteomes" id="UP001611383"/>
    </source>
</evidence>
<keyword evidence="2" id="KW-0723">Serine/threonine-protein kinase</keyword>
<dbReference type="SUPFAM" id="SSF56112">
    <property type="entry name" value="Protein kinase-like (PK-like)"/>
    <property type="match status" value="1"/>
</dbReference>
<dbReference type="EMBL" id="CP043494">
    <property type="protein sequence ID" value="WNG48852.1"/>
    <property type="molecule type" value="Genomic_DNA"/>
</dbReference>
<dbReference type="PROSITE" id="PS00108">
    <property type="entry name" value="PROTEIN_KINASE_ST"/>
    <property type="match status" value="1"/>
</dbReference>
<dbReference type="RefSeq" id="WP_395806517.1">
    <property type="nucleotide sequence ID" value="NZ_CP043494.1"/>
</dbReference>
<dbReference type="Pfam" id="PF00069">
    <property type="entry name" value="Pkinase"/>
    <property type="match status" value="1"/>
</dbReference>